<proteinExistence type="predicted"/>
<dbReference type="OrthoDB" id="546025at2759"/>
<evidence type="ECO:0000256" key="1">
    <source>
        <dbReference type="SAM" id="Phobius"/>
    </source>
</evidence>
<dbReference type="Proteomes" id="UP000236333">
    <property type="component" value="Unassembled WGS sequence"/>
</dbReference>
<feature type="transmembrane region" description="Helical" evidence="1">
    <location>
        <begin position="65"/>
        <end position="84"/>
    </location>
</feature>
<evidence type="ECO:0000313" key="3">
    <source>
        <dbReference type="Proteomes" id="UP000236333"/>
    </source>
</evidence>
<sequence length="108" mass="12073">MNAGQALRRLGLQALRFQPQSQQQLRRGMAGHAKPAKVDTSLDHVFGDSSNKLAYNFEPMPMGSLFVRALIITGVFFFPVWIMVYDDYKYTSFLDKVAAAKEKQAASA</sequence>
<keyword evidence="1" id="KW-1133">Transmembrane helix</keyword>
<accession>A0A2J8A2Z7</accession>
<dbReference type="AlphaFoldDB" id="A0A2J8A2Z7"/>
<gene>
    <name evidence="2" type="ORF">TSOC_006716</name>
</gene>
<keyword evidence="1" id="KW-0812">Transmembrane</keyword>
<protein>
    <submittedName>
        <fullName evidence="2">Uncharacterized protein</fullName>
    </submittedName>
</protein>
<dbReference type="EMBL" id="PGGS01000210">
    <property type="protein sequence ID" value="PNH06868.1"/>
    <property type="molecule type" value="Genomic_DNA"/>
</dbReference>
<evidence type="ECO:0000313" key="2">
    <source>
        <dbReference type="EMBL" id="PNH06868.1"/>
    </source>
</evidence>
<comment type="caution">
    <text evidence="2">The sequence shown here is derived from an EMBL/GenBank/DDBJ whole genome shotgun (WGS) entry which is preliminary data.</text>
</comment>
<name>A0A2J8A2Z7_9CHLO</name>
<keyword evidence="1" id="KW-0472">Membrane</keyword>
<organism evidence="2 3">
    <name type="scientific">Tetrabaena socialis</name>
    <dbReference type="NCBI Taxonomy" id="47790"/>
    <lineage>
        <taxon>Eukaryota</taxon>
        <taxon>Viridiplantae</taxon>
        <taxon>Chlorophyta</taxon>
        <taxon>core chlorophytes</taxon>
        <taxon>Chlorophyceae</taxon>
        <taxon>CS clade</taxon>
        <taxon>Chlamydomonadales</taxon>
        <taxon>Tetrabaenaceae</taxon>
        <taxon>Tetrabaena</taxon>
    </lineage>
</organism>
<keyword evidence="3" id="KW-1185">Reference proteome</keyword>
<reference evidence="2 3" key="1">
    <citation type="journal article" date="2017" name="Mol. Biol. Evol.">
        <title>The 4-celled Tetrabaena socialis nuclear genome reveals the essential components for genetic control of cell number at the origin of multicellularity in the volvocine lineage.</title>
        <authorList>
            <person name="Featherston J."/>
            <person name="Arakaki Y."/>
            <person name="Hanschen E.R."/>
            <person name="Ferris P.J."/>
            <person name="Michod R.E."/>
            <person name="Olson B.J.S.C."/>
            <person name="Nozaki H."/>
            <person name="Durand P.M."/>
        </authorList>
    </citation>
    <scope>NUCLEOTIDE SEQUENCE [LARGE SCALE GENOMIC DNA]</scope>
    <source>
        <strain evidence="2 3">NIES-571</strain>
    </source>
</reference>